<dbReference type="SUPFAM" id="SSF109604">
    <property type="entry name" value="HD-domain/PDEase-like"/>
    <property type="match status" value="1"/>
</dbReference>
<feature type="signal peptide" evidence="1">
    <location>
        <begin position="1"/>
        <end position="22"/>
    </location>
</feature>
<organism evidence="2 3">
    <name type="scientific">Rhodocollybia butyracea</name>
    <dbReference type="NCBI Taxonomy" id="206335"/>
    <lineage>
        <taxon>Eukaryota</taxon>
        <taxon>Fungi</taxon>
        <taxon>Dikarya</taxon>
        <taxon>Basidiomycota</taxon>
        <taxon>Agaricomycotina</taxon>
        <taxon>Agaricomycetes</taxon>
        <taxon>Agaricomycetidae</taxon>
        <taxon>Agaricales</taxon>
        <taxon>Marasmiineae</taxon>
        <taxon>Omphalotaceae</taxon>
        <taxon>Rhodocollybia</taxon>
    </lineage>
</organism>
<keyword evidence="3" id="KW-1185">Reference proteome</keyword>
<keyword evidence="1" id="KW-0732">Signal</keyword>
<gene>
    <name evidence="2" type="ORF">BDP27DRAFT_1317427</name>
</gene>
<evidence type="ECO:0000256" key="1">
    <source>
        <dbReference type="SAM" id="SignalP"/>
    </source>
</evidence>
<feature type="chain" id="PRO_5040255693" description="Cyanamide hydratase" evidence="1">
    <location>
        <begin position="23"/>
        <end position="281"/>
    </location>
</feature>
<reference evidence="2" key="1">
    <citation type="submission" date="2020-11" db="EMBL/GenBank/DDBJ databases">
        <authorList>
            <consortium name="DOE Joint Genome Institute"/>
            <person name="Ahrendt S."/>
            <person name="Riley R."/>
            <person name="Andreopoulos W."/>
            <person name="Labutti K."/>
            <person name="Pangilinan J."/>
            <person name="Ruiz-Duenas F.J."/>
            <person name="Barrasa J.M."/>
            <person name="Sanchez-Garcia M."/>
            <person name="Camarero S."/>
            <person name="Miyauchi S."/>
            <person name="Serrano A."/>
            <person name="Linde D."/>
            <person name="Babiker R."/>
            <person name="Drula E."/>
            <person name="Ayuso-Fernandez I."/>
            <person name="Pacheco R."/>
            <person name="Padilla G."/>
            <person name="Ferreira P."/>
            <person name="Barriuso J."/>
            <person name="Kellner H."/>
            <person name="Castanera R."/>
            <person name="Alfaro M."/>
            <person name="Ramirez L."/>
            <person name="Pisabarro A.G."/>
            <person name="Kuo A."/>
            <person name="Tritt A."/>
            <person name="Lipzen A."/>
            <person name="He G."/>
            <person name="Yan M."/>
            <person name="Ng V."/>
            <person name="Cullen D."/>
            <person name="Martin F."/>
            <person name="Rosso M.-N."/>
            <person name="Henrissat B."/>
            <person name="Hibbett D."/>
            <person name="Martinez A.T."/>
            <person name="Grigoriev I.V."/>
        </authorList>
    </citation>
    <scope>NUCLEOTIDE SEQUENCE</scope>
    <source>
        <strain evidence="2">AH 40177</strain>
    </source>
</reference>
<sequence length="281" mass="31231">MAPIFKNSLLIFGLGVAFCVRAQNITANSTFDAFVPTTVAQMLLSNVFQPTYVPFTTIHSTYLELQSNFESTFVFSQNITLPQTFKHSERMVHYGLALLYSAGFPRNTPGVAQISFAELSRRFYLAAIMHDLGITNNTEALAHPAHAMSFELWGAFMAYDHLHESHPELDAAQVGDVAESIALHTTQYFQGNSSATGWLLQNTAVFDIFGYDVYGPGSFDPFWNTQTVAEIEQAFPRDTFIAEFTADFAKEEALKPNCIFTHSFFDLADAKISTIVPSKTS</sequence>
<dbReference type="Proteomes" id="UP000772434">
    <property type="component" value="Unassembled WGS sequence"/>
</dbReference>
<proteinExistence type="predicted"/>
<name>A0A9P5UCI7_9AGAR</name>
<evidence type="ECO:0000313" key="2">
    <source>
        <dbReference type="EMBL" id="KAF9074177.1"/>
    </source>
</evidence>
<dbReference type="AlphaFoldDB" id="A0A9P5UCI7"/>
<comment type="caution">
    <text evidence="2">The sequence shown here is derived from an EMBL/GenBank/DDBJ whole genome shotgun (WGS) entry which is preliminary data.</text>
</comment>
<dbReference type="EMBL" id="JADNRY010000014">
    <property type="protein sequence ID" value="KAF9074177.1"/>
    <property type="molecule type" value="Genomic_DNA"/>
</dbReference>
<protein>
    <recommendedName>
        <fullName evidence="4">Cyanamide hydratase</fullName>
    </recommendedName>
</protein>
<accession>A0A9P5UCI7</accession>
<dbReference type="PANTHER" id="PTHR35569:SF1">
    <property type="entry name" value="CYANAMIDE HYDRATASE DDI2-RELATED"/>
    <property type="match status" value="1"/>
</dbReference>
<dbReference type="OrthoDB" id="409121at2759"/>
<evidence type="ECO:0000313" key="3">
    <source>
        <dbReference type="Proteomes" id="UP000772434"/>
    </source>
</evidence>
<evidence type="ECO:0008006" key="4">
    <source>
        <dbReference type="Google" id="ProtNLM"/>
    </source>
</evidence>
<dbReference type="PANTHER" id="PTHR35569">
    <property type="entry name" value="CYANAMIDE HYDRATASE DDI2-RELATED"/>
    <property type="match status" value="1"/>
</dbReference>